<evidence type="ECO:0000313" key="2">
    <source>
        <dbReference type="EMBL" id="EJW05366.1"/>
    </source>
</evidence>
<keyword evidence="3" id="KW-1185">Reference proteome</keyword>
<name>J9DC94_EDHAE</name>
<feature type="coiled-coil region" evidence="1">
    <location>
        <begin position="105"/>
        <end position="157"/>
    </location>
</feature>
<sequence>MTKIFEEIIESAKLDQIDSLKTLKMDPILLKELSKEEINVLQFLNAQPQNFTECNTILDFLGIPQLTEDINTNVQNTFSYLCAENCIDPARLQLLKEKLQIRYHLAKEEEEIDKIEIKLSKLKQQYSFINNIENIDVGALEREISELEEDVNSCSSQQKQNPVIPPRNIKDINKFVKFVKDPTSLEQIQKLSISESTKLPDILQYFVPLIECNAELVDNIRQEIYLIHVLENNDSIDTSIKQFLLIIIKEKSIFLDNLCEKLGKDKLTVTNMVKEFVNHDIVDFHHLTELIMLKKI</sequence>
<dbReference type="InParanoid" id="J9DC94"/>
<comment type="caution">
    <text evidence="2">The sequence shown here is derived from an EMBL/GenBank/DDBJ whole genome shotgun (WGS) entry which is preliminary data.</text>
</comment>
<evidence type="ECO:0000256" key="1">
    <source>
        <dbReference type="SAM" id="Coils"/>
    </source>
</evidence>
<dbReference type="EMBL" id="AFBI03000007">
    <property type="protein sequence ID" value="EJW05366.1"/>
    <property type="molecule type" value="Genomic_DNA"/>
</dbReference>
<protein>
    <submittedName>
        <fullName evidence="2">Uncharacterized protein</fullName>
    </submittedName>
</protein>
<dbReference type="VEuPathDB" id="MicrosporidiaDB:EDEG_00592"/>
<evidence type="ECO:0000313" key="3">
    <source>
        <dbReference type="Proteomes" id="UP000003163"/>
    </source>
</evidence>
<reference evidence="3" key="2">
    <citation type="submission" date="2015-07" db="EMBL/GenBank/DDBJ databases">
        <title>Contrasting host-pathogen interactions and genome evolution in two generalist and specialist microsporidian pathogens of mosquitoes.</title>
        <authorList>
            <consortium name="The Broad Institute Genomics Platform"/>
            <consortium name="The Broad Institute Genome Sequencing Center for Infectious Disease"/>
            <person name="Cuomo C.A."/>
            <person name="Sanscrainte N.D."/>
            <person name="Goldberg J.M."/>
            <person name="Heiman D."/>
            <person name="Young S."/>
            <person name="Zeng Q."/>
            <person name="Becnel J.J."/>
            <person name="Birren B.W."/>
        </authorList>
    </citation>
    <scope>NUCLEOTIDE SEQUENCE [LARGE SCALE GENOMIC DNA]</scope>
    <source>
        <strain evidence="3">USNM 41457</strain>
    </source>
</reference>
<gene>
    <name evidence="2" type="ORF">EDEG_00592</name>
</gene>
<accession>J9DC94</accession>
<keyword evidence="1" id="KW-0175">Coiled coil</keyword>
<dbReference type="Proteomes" id="UP000003163">
    <property type="component" value="Unassembled WGS sequence"/>
</dbReference>
<reference evidence="2 3" key="1">
    <citation type="submission" date="2011-08" db="EMBL/GenBank/DDBJ databases">
        <authorList>
            <person name="Liu Z.J."/>
            <person name="Shi F.L."/>
            <person name="Lu J.Q."/>
            <person name="Li M."/>
            <person name="Wang Z.L."/>
        </authorList>
    </citation>
    <scope>NUCLEOTIDE SEQUENCE [LARGE SCALE GENOMIC DNA]</scope>
    <source>
        <strain evidence="2 3">USNM 41457</strain>
    </source>
</reference>
<proteinExistence type="predicted"/>
<organism evidence="2 3">
    <name type="scientific">Edhazardia aedis (strain USNM 41457)</name>
    <name type="common">Microsporidian parasite</name>
    <dbReference type="NCBI Taxonomy" id="1003232"/>
    <lineage>
        <taxon>Eukaryota</taxon>
        <taxon>Fungi</taxon>
        <taxon>Fungi incertae sedis</taxon>
        <taxon>Microsporidia</taxon>
        <taxon>Edhazardia</taxon>
    </lineage>
</organism>
<dbReference type="HOGENOM" id="CLU_940177_0_0_1"/>
<dbReference type="AlphaFoldDB" id="J9DC94"/>